<keyword evidence="1" id="KW-0472">Membrane</keyword>
<evidence type="ECO:0000256" key="1">
    <source>
        <dbReference type="SAM" id="Phobius"/>
    </source>
</evidence>
<accession>A0AAW0LUB0</accession>
<dbReference type="AlphaFoldDB" id="A0AAW0LUB0"/>
<dbReference type="EMBL" id="PKMF04000056">
    <property type="protein sequence ID" value="KAK7854329.1"/>
    <property type="molecule type" value="Genomic_DNA"/>
</dbReference>
<evidence type="ECO:0000313" key="3">
    <source>
        <dbReference type="Proteomes" id="UP000237347"/>
    </source>
</evidence>
<proteinExistence type="predicted"/>
<gene>
    <name evidence="2" type="ORF">CFP56_032582</name>
</gene>
<keyword evidence="3" id="KW-1185">Reference proteome</keyword>
<organism evidence="2 3">
    <name type="scientific">Quercus suber</name>
    <name type="common">Cork oak</name>
    <dbReference type="NCBI Taxonomy" id="58331"/>
    <lineage>
        <taxon>Eukaryota</taxon>
        <taxon>Viridiplantae</taxon>
        <taxon>Streptophyta</taxon>
        <taxon>Embryophyta</taxon>
        <taxon>Tracheophyta</taxon>
        <taxon>Spermatophyta</taxon>
        <taxon>Magnoliopsida</taxon>
        <taxon>eudicotyledons</taxon>
        <taxon>Gunneridae</taxon>
        <taxon>Pentapetalae</taxon>
        <taxon>rosids</taxon>
        <taxon>fabids</taxon>
        <taxon>Fagales</taxon>
        <taxon>Fagaceae</taxon>
        <taxon>Quercus</taxon>
    </lineage>
</organism>
<keyword evidence="1" id="KW-0812">Transmembrane</keyword>
<evidence type="ECO:0000313" key="2">
    <source>
        <dbReference type="EMBL" id="KAK7854329.1"/>
    </source>
</evidence>
<keyword evidence="1" id="KW-1133">Transmembrane helix</keyword>
<protein>
    <submittedName>
        <fullName evidence="2">Uncharacterized protein</fullName>
    </submittedName>
</protein>
<dbReference type="Proteomes" id="UP000237347">
    <property type="component" value="Unassembled WGS sequence"/>
</dbReference>
<sequence length="108" mass="11867">MVTKLRDIVAGNFASLKNHHALWEIVAGDFAGLKNRHTLSIACSWLVKWTQASTTRGGVMIKFEPNFVAIGAVIFGGLIVAATLFYFINKKKVAVYKPVFDRIPSSGK</sequence>
<comment type="caution">
    <text evidence="2">The sequence shown here is derived from an EMBL/GenBank/DDBJ whole genome shotgun (WGS) entry which is preliminary data.</text>
</comment>
<reference evidence="2 3" key="1">
    <citation type="journal article" date="2018" name="Sci. Data">
        <title>The draft genome sequence of cork oak.</title>
        <authorList>
            <person name="Ramos A.M."/>
            <person name="Usie A."/>
            <person name="Barbosa P."/>
            <person name="Barros P.M."/>
            <person name="Capote T."/>
            <person name="Chaves I."/>
            <person name="Simoes F."/>
            <person name="Abreu I."/>
            <person name="Carrasquinho I."/>
            <person name="Faro C."/>
            <person name="Guimaraes J.B."/>
            <person name="Mendonca D."/>
            <person name="Nobrega F."/>
            <person name="Rodrigues L."/>
            <person name="Saibo N.J.M."/>
            <person name="Varela M.C."/>
            <person name="Egas C."/>
            <person name="Matos J."/>
            <person name="Miguel C.M."/>
            <person name="Oliveira M.M."/>
            <person name="Ricardo C.P."/>
            <person name="Goncalves S."/>
        </authorList>
    </citation>
    <scope>NUCLEOTIDE SEQUENCE [LARGE SCALE GENOMIC DNA]</scope>
    <source>
        <strain evidence="3">cv. HL8</strain>
    </source>
</reference>
<feature type="transmembrane region" description="Helical" evidence="1">
    <location>
        <begin position="67"/>
        <end position="88"/>
    </location>
</feature>
<name>A0AAW0LUB0_QUESU</name>